<dbReference type="EMBL" id="HBFQ01047527">
    <property type="protein sequence ID" value="CAD8859505.1"/>
    <property type="molecule type" value="Transcribed_RNA"/>
</dbReference>
<name>A0A7S1AMS0_NOCSC</name>
<evidence type="ECO:0000313" key="1">
    <source>
        <dbReference type="EMBL" id="CAD8859505.1"/>
    </source>
</evidence>
<organism evidence="1">
    <name type="scientific">Noctiluca scintillans</name>
    <name type="common">Sea sparkle</name>
    <name type="synonym">Red tide dinoflagellate</name>
    <dbReference type="NCBI Taxonomy" id="2966"/>
    <lineage>
        <taxon>Eukaryota</taxon>
        <taxon>Sar</taxon>
        <taxon>Alveolata</taxon>
        <taxon>Dinophyceae</taxon>
        <taxon>Noctilucales</taxon>
        <taxon>Noctilucaceae</taxon>
        <taxon>Noctiluca</taxon>
    </lineage>
</organism>
<proteinExistence type="predicted"/>
<accession>A0A7S1AMS0</accession>
<protein>
    <submittedName>
        <fullName evidence="1">Uncharacterized protein</fullName>
    </submittedName>
</protein>
<reference evidence="1" key="1">
    <citation type="submission" date="2021-01" db="EMBL/GenBank/DDBJ databases">
        <authorList>
            <person name="Corre E."/>
            <person name="Pelletier E."/>
            <person name="Niang G."/>
            <person name="Scheremetjew M."/>
            <person name="Finn R."/>
            <person name="Kale V."/>
            <person name="Holt S."/>
            <person name="Cochrane G."/>
            <person name="Meng A."/>
            <person name="Brown T."/>
            <person name="Cohen L."/>
        </authorList>
    </citation>
    <scope>NUCLEOTIDE SEQUENCE</scope>
</reference>
<gene>
    <name evidence="1" type="ORF">NSCI0253_LOCUS33859</name>
</gene>
<sequence length="315" mass="34978">MSHRGSAEHGPQLIQGGHFDVVRRLTSQLTCVSGHDAFSEPRGEWEGFPAWPYEATYSATGYGQYPFWTGGDATEKIGTSGASIHTMWSAVVNAEKLTHAFCNLTFLDAGFDSNGPCTHLMLGTESSYLYNQEETNCCVSSTPQYVCNLAPINREFIKLFEYKGDIQDYVGESGYYHGSVKHYSVDMTTDGPFYFWYVTDPNGQPIEQGEGPCDMYNPIGDRYCGDGPLTMFHQYDVSTFRSTTLNPSVFAVPEICKSTTQTCYAVPTSLCEVDDEDDDDDEVVALSKTNTELEVDSRGNTLLDGARAKFYRRSS</sequence>
<dbReference type="AlphaFoldDB" id="A0A7S1AMS0"/>